<name>A0ABM1QIU6_CAMSA</name>
<dbReference type="GeneID" id="104720127"/>
<dbReference type="InterPro" id="IPR002569">
    <property type="entry name" value="Met_Sox_Rdtase_MsrA_dom"/>
</dbReference>
<dbReference type="Proteomes" id="UP000694864">
    <property type="component" value="Chromosome 10"/>
</dbReference>
<dbReference type="Pfam" id="PF01625">
    <property type="entry name" value="PMSR"/>
    <property type="match status" value="1"/>
</dbReference>
<accession>A0ABM1QIU6</accession>
<reference evidence="9" key="1">
    <citation type="journal article" date="2014" name="Nat. Commun.">
        <title>The emerging biofuel crop Camelina sativa retains a highly undifferentiated hexaploid genome structure.</title>
        <authorList>
            <person name="Kagale S."/>
            <person name="Koh C."/>
            <person name="Nixon J."/>
            <person name="Bollina V."/>
            <person name="Clarke W.E."/>
            <person name="Tuteja R."/>
            <person name="Spillane C."/>
            <person name="Robinson S.J."/>
            <person name="Links M.G."/>
            <person name="Clarke C."/>
            <person name="Higgins E.E."/>
            <person name="Huebert T."/>
            <person name="Sharpe A.G."/>
            <person name="Parkin I.A."/>
        </authorList>
    </citation>
    <scope>NUCLEOTIDE SEQUENCE [LARGE SCALE GENOMIC DNA]</scope>
    <source>
        <strain evidence="9">cv. DH55</strain>
    </source>
</reference>
<evidence type="ECO:0000256" key="1">
    <source>
        <dbReference type="ARBA" id="ARBA00005591"/>
    </source>
</evidence>
<dbReference type="SUPFAM" id="SSF55068">
    <property type="entry name" value="Peptide methionine sulfoxide reductase"/>
    <property type="match status" value="1"/>
</dbReference>
<dbReference type="PANTHER" id="PTHR42799">
    <property type="entry name" value="MITOCHONDRIAL PEPTIDE METHIONINE SULFOXIDE REDUCTASE"/>
    <property type="match status" value="1"/>
</dbReference>
<dbReference type="Gene3D" id="3.30.1060.10">
    <property type="entry name" value="Peptide methionine sulphoxide reductase MsrA"/>
    <property type="match status" value="1"/>
</dbReference>
<evidence type="ECO:0000256" key="2">
    <source>
        <dbReference type="ARBA" id="ARBA00012502"/>
    </source>
</evidence>
<evidence type="ECO:0000256" key="5">
    <source>
        <dbReference type="ARBA" id="ARBA00030643"/>
    </source>
</evidence>
<evidence type="ECO:0000313" key="10">
    <source>
        <dbReference type="RefSeq" id="XP_019086684.1"/>
    </source>
</evidence>
<dbReference type="HAMAP" id="MF_01401">
    <property type="entry name" value="MsrA"/>
    <property type="match status" value="1"/>
</dbReference>
<comment type="catalytic activity">
    <reaction evidence="6">
        <text>L-methionyl-[protein] + [thioredoxin]-disulfide + H2O = L-methionyl-(S)-S-oxide-[protein] + [thioredoxin]-dithiol</text>
        <dbReference type="Rhea" id="RHEA:14217"/>
        <dbReference type="Rhea" id="RHEA-COMP:10698"/>
        <dbReference type="Rhea" id="RHEA-COMP:10700"/>
        <dbReference type="Rhea" id="RHEA-COMP:12313"/>
        <dbReference type="Rhea" id="RHEA-COMP:12315"/>
        <dbReference type="ChEBI" id="CHEBI:15377"/>
        <dbReference type="ChEBI" id="CHEBI:16044"/>
        <dbReference type="ChEBI" id="CHEBI:29950"/>
        <dbReference type="ChEBI" id="CHEBI:44120"/>
        <dbReference type="ChEBI" id="CHEBI:50058"/>
        <dbReference type="EC" id="1.8.4.11"/>
    </reaction>
</comment>
<comment type="catalytic activity">
    <reaction evidence="7">
        <text>[thioredoxin]-disulfide + L-methionine + H2O = L-methionine (S)-S-oxide + [thioredoxin]-dithiol</text>
        <dbReference type="Rhea" id="RHEA:19993"/>
        <dbReference type="Rhea" id="RHEA-COMP:10698"/>
        <dbReference type="Rhea" id="RHEA-COMP:10700"/>
        <dbReference type="ChEBI" id="CHEBI:15377"/>
        <dbReference type="ChEBI" id="CHEBI:29950"/>
        <dbReference type="ChEBI" id="CHEBI:50058"/>
        <dbReference type="ChEBI" id="CHEBI:57844"/>
        <dbReference type="ChEBI" id="CHEBI:58772"/>
        <dbReference type="EC" id="1.8.4.11"/>
    </reaction>
</comment>
<evidence type="ECO:0000256" key="4">
    <source>
        <dbReference type="ARBA" id="ARBA00030273"/>
    </source>
</evidence>
<dbReference type="InterPro" id="IPR050162">
    <property type="entry name" value="MsrA_MetSO_reductase"/>
</dbReference>
<evidence type="ECO:0000259" key="8">
    <source>
        <dbReference type="Pfam" id="PF01625"/>
    </source>
</evidence>
<feature type="domain" description="Peptide methionine sulphoxide reductase MsrA" evidence="8">
    <location>
        <begin position="30"/>
        <end position="172"/>
    </location>
</feature>
<gene>
    <name evidence="10" type="primary">LOC104720127</name>
</gene>
<organism evidence="9 10">
    <name type="scientific">Camelina sativa</name>
    <name type="common">False flax</name>
    <name type="synonym">Myagrum sativum</name>
    <dbReference type="NCBI Taxonomy" id="90675"/>
    <lineage>
        <taxon>Eukaryota</taxon>
        <taxon>Viridiplantae</taxon>
        <taxon>Streptophyta</taxon>
        <taxon>Embryophyta</taxon>
        <taxon>Tracheophyta</taxon>
        <taxon>Spermatophyta</taxon>
        <taxon>Magnoliopsida</taxon>
        <taxon>eudicotyledons</taxon>
        <taxon>Gunneridae</taxon>
        <taxon>Pentapetalae</taxon>
        <taxon>rosids</taxon>
        <taxon>malvids</taxon>
        <taxon>Brassicales</taxon>
        <taxon>Brassicaceae</taxon>
        <taxon>Camelineae</taxon>
        <taxon>Camelina</taxon>
    </lineage>
</organism>
<keyword evidence="3" id="KW-0560">Oxidoreductase</keyword>
<dbReference type="EC" id="1.8.4.11" evidence="2"/>
<evidence type="ECO:0000256" key="7">
    <source>
        <dbReference type="ARBA" id="ARBA00048782"/>
    </source>
</evidence>
<evidence type="ECO:0000256" key="6">
    <source>
        <dbReference type="ARBA" id="ARBA00047806"/>
    </source>
</evidence>
<dbReference type="PANTHER" id="PTHR42799:SF2">
    <property type="entry name" value="MITOCHONDRIAL PEPTIDE METHIONINE SULFOXIDE REDUCTASE"/>
    <property type="match status" value="1"/>
</dbReference>
<reference evidence="10" key="2">
    <citation type="submission" date="2025-08" db="UniProtKB">
        <authorList>
            <consortium name="RefSeq"/>
        </authorList>
    </citation>
    <scope>IDENTIFICATION</scope>
    <source>
        <tissue evidence="10">Leaf</tissue>
    </source>
</reference>
<dbReference type="InterPro" id="IPR036509">
    <property type="entry name" value="Met_Sox_Rdtase_MsrA_sf"/>
</dbReference>
<protein>
    <recommendedName>
        <fullName evidence="2">peptide-methionine (S)-S-oxide reductase</fullName>
        <ecNumber evidence="2">1.8.4.11</ecNumber>
    </recommendedName>
    <alternativeName>
        <fullName evidence="5">Peptide-methionine (S)-S-oxide reductase</fullName>
    </alternativeName>
    <alternativeName>
        <fullName evidence="4">Protein-methionine-S-oxide reductase</fullName>
    </alternativeName>
</protein>
<evidence type="ECO:0000256" key="3">
    <source>
        <dbReference type="ARBA" id="ARBA00023002"/>
    </source>
</evidence>
<dbReference type="RefSeq" id="XP_019086684.1">
    <property type="nucleotide sequence ID" value="XM_019231139.1"/>
</dbReference>
<evidence type="ECO:0000313" key="9">
    <source>
        <dbReference type="Proteomes" id="UP000694864"/>
    </source>
</evidence>
<dbReference type="NCBIfam" id="TIGR00401">
    <property type="entry name" value="msrA"/>
    <property type="match status" value="1"/>
</dbReference>
<comment type="similarity">
    <text evidence="1">Belongs to the MsrA Met sulfoxide reductase family.</text>
</comment>
<proteinExistence type="inferred from homology"/>
<sequence>MNNFFKVDPSSAAIAQGPDDDVPSPGQLFAQFGAGCFWGLELAYQSVPGVTKTEVGYSHGLVHNPTYKDVCTDTTGHTEVVRVQYDPKDCTFESLLDIFWKRHDPTSFNRQGKDVGTQYRSGIYYYTDEQERMAREAVEVQEKILDKKIVTELLPATKFYRAEEYHQQYLAKGGLTCSRPSVGKGCKDAIRCDTKEVTCFMKMH</sequence>
<keyword evidence="9" id="KW-1185">Reference proteome</keyword>